<evidence type="ECO:0000313" key="6">
    <source>
        <dbReference type="EMBL" id="MEA5517929.1"/>
    </source>
</evidence>
<dbReference type="InterPro" id="IPR057737">
    <property type="entry name" value="Condensation_MtbB-like"/>
</dbReference>
<dbReference type="CDD" id="cd19535">
    <property type="entry name" value="Cyc_NRPS"/>
    <property type="match status" value="1"/>
</dbReference>
<dbReference type="Gene3D" id="3.40.50.980">
    <property type="match status" value="4"/>
</dbReference>
<dbReference type="Gene3D" id="1.10.1200.10">
    <property type="entry name" value="ACP-like"/>
    <property type="match status" value="2"/>
</dbReference>
<dbReference type="InterPro" id="IPR010071">
    <property type="entry name" value="AA_adenyl_dom"/>
</dbReference>
<keyword evidence="2" id="KW-0596">Phosphopantetheine</keyword>
<keyword evidence="4" id="KW-0436">Ligase</keyword>
<dbReference type="Gene3D" id="3.40.109.10">
    <property type="entry name" value="NADH Oxidase"/>
    <property type="match status" value="1"/>
</dbReference>
<dbReference type="CDD" id="cd19531">
    <property type="entry name" value="LCL_NRPS-like"/>
    <property type="match status" value="1"/>
</dbReference>
<dbReference type="Gene3D" id="3.30.559.30">
    <property type="entry name" value="Nonribosomal peptide synthetase, condensation domain"/>
    <property type="match status" value="2"/>
</dbReference>
<feature type="domain" description="Carrier" evidence="5">
    <location>
        <begin position="2318"/>
        <end position="2393"/>
    </location>
</feature>
<dbReference type="PROSITE" id="PS00012">
    <property type="entry name" value="PHOSPHOPANTETHEINE"/>
    <property type="match status" value="1"/>
</dbReference>
<comment type="caution">
    <text evidence="6">The sequence shown here is derived from an EMBL/GenBank/DDBJ whole genome shotgun (WGS) entry which is preliminary data.</text>
</comment>
<dbReference type="Pfam" id="PF00881">
    <property type="entry name" value="Nitroreductase"/>
    <property type="match status" value="1"/>
</dbReference>
<gene>
    <name evidence="6" type="ORF">VB854_03085</name>
</gene>
<dbReference type="InterPro" id="IPR036736">
    <property type="entry name" value="ACP-like_sf"/>
</dbReference>
<dbReference type="PANTHER" id="PTHR45527">
    <property type="entry name" value="NONRIBOSOMAL PEPTIDE SYNTHETASE"/>
    <property type="match status" value="1"/>
</dbReference>
<dbReference type="InterPro" id="IPR006162">
    <property type="entry name" value="Ppantetheine_attach_site"/>
</dbReference>
<evidence type="ECO:0000313" key="7">
    <source>
        <dbReference type="Proteomes" id="UP001301728"/>
    </source>
</evidence>
<dbReference type="InterPro" id="IPR025110">
    <property type="entry name" value="AMP-bd_C"/>
</dbReference>
<dbReference type="SUPFAM" id="SSF52777">
    <property type="entry name" value="CoA-dependent acyltransferases"/>
    <property type="match status" value="4"/>
</dbReference>
<protein>
    <submittedName>
        <fullName evidence="6">Amino acid adenylation domain-containing protein</fullName>
    </submittedName>
</protein>
<proteinExistence type="predicted"/>
<dbReference type="InterPro" id="IPR020845">
    <property type="entry name" value="AMP-binding_CS"/>
</dbReference>
<dbReference type="EMBL" id="JAYGHT010000005">
    <property type="protein sequence ID" value="MEA5517929.1"/>
    <property type="molecule type" value="Genomic_DNA"/>
</dbReference>
<feature type="domain" description="Carrier" evidence="5">
    <location>
        <begin position="1011"/>
        <end position="1086"/>
    </location>
</feature>
<sequence length="2440" mass="277901">MKNQSQEFLKEIANLSPEQRKLFERRLQERGLKPPQVQAISRRQTSDPLPLSFAQQRLWFIQQLDPSNSSYNVPSALRLRGRLNVAVLERTLNEIVRRHETLRTTFSTNADKQPIQIISPFQAFSLPVVDLTQLTETQAEIERIIIEFTQRFFDLNSSLLRLALLQFNEADFILLMTTHHIISDRWSIGVFLREMGILYKAFIENQNSPLAELPVQYADWAIWQRQRLQGEVLETQVNYWKQQLGDELPILELPLDYPRPAISTYKGEHYPIDISKKLSDSFKVLAAKKGLTLFTLLLTSFKVLLHRYTQQNDIIIGTDIANRDRSEIEGLIGLLVNTLVLRTNLAGNPSFQELLNRVREVTLAAYAHQDLPFEKLVEVLNPERNLSQMMPLFQVKFDLQLAPVKPLELLGLSLERLPLENKTVKYELRFNLQDTEQGIKGQVEYNTDLFKEATIAHLVEHFITLLSSIVANPEQRLSQLTYLSKTEQKTLLVEFNQTQNDLKVSRCIHQLFEEQVQREPDAVALIFDQQILTYQKLNEQANQLAHYLQKLGIKPEDKVGICVNRSIEMVVAILGTLKAGAAYVPLDPTYPVERLSFILQDAQVAVLITQSNLLIETQGIRHRINLDQDWNKITQQSSNNPESKVTENNLAYIIYTSGSTGQPKGVAIEHRSTIQLIYWAKDVFSSETLAGVLASTSICFDLSVFELFVTLSWGGKVILAENALDLPNLPASHQVTLINTVPSAINHLFKIKGIPRSVSTVNLAGEALQNSLVQQLEKQTTIQQIYNLYGPSEDTTYSTFALVKSSSKLSVSIGQPINNTQAYVLDQYLQPVPIGVKGELYLGGEGVARGYLNRPELTAEKFISNPYIDQKNILNRLYKTGDLIRYQPDGNLEFLGRIDHQVKIRGYRIEIGEIEAVLSQYPALNECVVTVREDESNTKRIVAYVVFFSEDQQSNVNHLRHFIEQKLPSYMIPNTFVKLDALPRLPNGKINRKSLPVPDTFRPELAVAYIEPQTELEKTIAQVWQKELNLKSVGINDNFFELGGHSLLGIKIIAEISDAIGVQIPLRSLFEKPTIFGLAEQIKTLNKSLSVSPLPQIIPHPEERHKPFPLTDIQQAYLMGRSDAFELGNIATHGYREIETVGLKVEQLEQALQHLIEYHDMLRVIIKTDGQQQILPTVPPYKIKTIDLEKESPERVTATLEKMRDYLSHQILLTDRWPLFEIQAALLGENKVIFFVSFDVLIGDAWSLQIIGRELAKLIQNPDTLLPSLSLSFRDYVLAENAWRDSELYHSSRNYWQNRLVNLAAAPELPLQHNLATIKNPRFVRRSGQLAPQTWQHLKQKATQIGITPSGFLLAAFAEILTTWSKSSRFTLNLTLFNRLPVHPEVNQIVGDFTSSLLLEINNNEPNSFINRATNIQAQLWEDLDHRYVSGVEVLRDLARIQGRVSGALMPVVFTSTLTQNTPQMSQRNWQTKVVYSLSQTSQVYFDHQVSEIGGALVFNWDTIDELFATGLLDEMFTAYSNFLERLANEDELWQMKTRQLLPAPQLQLITEINATETIFQAENKLLHTLFFDQVSVYSENIAVVSGEHQLTYKELNNLALNLAEKIKKLGVVYNQLVGILMEKSWEQVVAVLGILAAGAAYVPIDPQLPKERQLHLLQETEVKQIITQSWLNQKLEFTENITRICVDTLELSSEETHHLALSTHNTPQDLAYVIYTSGSTGLPKGVMIDHQSAVNTILDINQRFNITSKDKVFALSALNFDLSVYDIFGILAVGGTIVIPDAEANKDPEHWVKLIEQKEITIWNSVPALMQMLLEHLDSKSTFKNSLRLVLLSGDWLPLDLPNRIQKKLNPNPQIISLGGATEASIWSILYPIETVNPNWKSIPYGRPMANQHFYVLNAALEPCPVWVTGQLYIGGIGLAKGYWKNQEKTNKSFMIHPKTQEKLYKTGDLGRYLPDGNIEFLGREDFQVKINGYRIELGEIESTLKQHPAIQEAIVTAIGESRENKQLIAYILPKEHHNFSIFEKIEFKLKQPGLRNTKAKNQSIELPKPELNEELTQAYLQRQSYRKFLEKPISFKDFSRLISCLMQIRLDNSPLPKYRYASAGSLYPVQTYCYIKANAIAEIKAGVYYYNPAEHRLILIQENAKIDSYLYGVNQSIFEQSALALFLIGNLNAIIPMYGEKAKEFCLLEAGYMSQLLMETAPKHEMGLCPIGGLKFESIQNLFDLEPNQILLHSFVGGSIDKTWTQQWLSPETPQKSESIVEKLRQFLRQKLPEYMLPQHYIILDKLPLTPNGKIDRKNLPKPDQLFFRTQAQYIAPDTELQKKIAEIWQKSLNLEKVGIQDNFFNLGGNSLLATQVIAQMRQALQVEVSIPRFFETPTIADLEREIKQNSNPITETESIQIERVNRNNSQQNIDNIDKVSEQELDDLLTQILAEENQ</sequence>
<dbReference type="Pfam" id="PF00550">
    <property type="entry name" value="PP-binding"/>
    <property type="match status" value="2"/>
</dbReference>
<dbReference type="CDD" id="cd12114">
    <property type="entry name" value="A_NRPS_TlmIV_like"/>
    <property type="match status" value="1"/>
</dbReference>
<dbReference type="NCBIfam" id="TIGR01733">
    <property type="entry name" value="AA-adenyl-dom"/>
    <property type="match status" value="2"/>
</dbReference>
<dbReference type="SUPFAM" id="SSF56801">
    <property type="entry name" value="Acetyl-CoA synthetase-like"/>
    <property type="match status" value="2"/>
</dbReference>
<dbReference type="Proteomes" id="UP001301728">
    <property type="component" value="Unassembled WGS sequence"/>
</dbReference>
<dbReference type="Pfam" id="PF00668">
    <property type="entry name" value="Condensation"/>
    <property type="match status" value="2"/>
</dbReference>
<dbReference type="Gene3D" id="3.30.300.30">
    <property type="match status" value="2"/>
</dbReference>
<dbReference type="PROSITE" id="PS50075">
    <property type="entry name" value="CARRIER"/>
    <property type="match status" value="2"/>
</dbReference>
<dbReference type="InterPro" id="IPR020806">
    <property type="entry name" value="PKS_PP-bd"/>
</dbReference>
<reference evidence="6 7" key="1">
    <citation type="submission" date="2023-12" db="EMBL/GenBank/DDBJ databases">
        <title>Baltic Sea Cyanobacteria.</title>
        <authorList>
            <person name="Delbaje E."/>
            <person name="Fewer D.P."/>
            <person name="Shishido T.K."/>
        </authorList>
    </citation>
    <scope>NUCLEOTIDE SEQUENCE [LARGE SCALE GENOMIC DNA]</scope>
    <source>
        <strain evidence="6 7">CCNP 1315</strain>
    </source>
</reference>
<dbReference type="Gene3D" id="2.30.38.10">
    <property type="entry name" value="Luciferase, Domain 3"/>
    <property type="match status" value="2"/>
</dbReference>
<comment type="cofactor">
    <cofactor evidence="1">
        <name>pantetheine 4'-phosphate</name>
        <dbReference type="ChEBI" id="CHEBI:47942"/>
    </cofactor>
</comment>
<dbReference type="SUPFAM" id="SSF47336">
    <property type="entry name" value="ACP-like"/>
    <property type="match status" value="2"/>
</dbReference>
<dbReference type="InterPro" id="IPR009081">
    <property type="entry name" value="PP-bd_ACP"/>
</dbReference>
<evidence type="ECO:0000259" key="5">
    <source>
        <dbReference type="PROSITE" id="PS50075"/>
    </source>
</evidence>
<dbReference type="SMART" id="SM00823">
    <property type="entry name" value="PKS_PP"/>
    <property type="match status" value="2"/>
</dbReference>
<dbReference type="CDD" id="cd02142">
    <property type="entry name" value="McbC_SagB-like_oxidoreductase"/>
    <property type="match status" value="1"/>
</dbReference>
<keyword evidence="3" id="KW-0597">Phosphoprotein</keyword>
<dbReference type="InterPro" id="IPR029479">
    <property type="entry name" value="Nitroreductase"/>
</dbReference>
<dbReference type="SUPFAM" id="SSF55469">
    <property type="entry name" value="FMN-dependent nitroreductase-like"/>
    <property type="match status" value="1"/>
</dbReference>
<keyword evidence="7" id="KW-1185">Reference proteome</keyword>
<accession>A0ABU5TSS0</accession>
<dbReference type="InterPro" id="IPR000873">
    <property type="entry name" value="AMP-dep_synth/lig_dom"/>
</dbReference>
<dbReference type="InterPro" id="IPR045851">
    <property type="entry name" value="AMP-bd_C_sf"/>
</dbReference>
<dbReference type="PROSITE" id="PS00455">
    <property type="entry name" value="AMP_BINDING"/>
    <property type="match status" value="2"/>
</dbReference>
<dbReference type="PANTHER" id="PTHR45527:SF1">
    <property type="entry name" value="FATTY ACID SYNTHASE"/>
    <property type="match status" value="1"/>
</dbReference>
<name>A0ABU5TSS0_9CYAN</name>
<evidence type="ECO:0000256" key="1">
    <source>
        <dbReference type="ARBA" id="ARBA00001957"/>
    </source>
</evidence>
<dbReference type="Pfam" id="PF00501">
    <property type="entry name" value="AMP-binding"/>
    <property type="match status" value="2"/>
</dbReference>
<dbReference type="InterPro" id="IPR020051">
    <property type="entry name" value="SagB-type_dehydrogenase"/>
</dbReference>
<organism evidence="6 7">
    <name type="scientific">Limnoraphis robusta CCNP1315</name>
    <dbReference type="NCBI Taxonomy" id="3110306"/>
    <lineage>
        <taxon>Bacteria</taxon>
        <taxon>Bacillati</taxon>
        <taxon>Cyanobacteriota</taxon>
        <taxon>Cyanophyceae</taxon>
        <taxon>Oscillatoriophycideae</taxon>
        <taxon>Oscillatoriales</taxon>
        <taxon>Sirenicapillariaceae</taxon>
        <taxon>Limnoraphis</taxon>
    </lineage>
</organism>
<dbReference type="InterPro" id="IPR000415">
    <property type="entry name" value="Nitroreductase-like"/>
</dbReference>
<dbReference type="InterPro" id="IPR023213">
    <property type="entry name" value="CAT-like_dom_sf"/>
</dbReference>
<evidence type="ECO:0000256" key="2">
    <source>
        <dbReference type="ARBA" id="ARBA00022450"/>
    </source>
</evidence>
<dbReference type="RefSeq" id="WP_323272180.1">
    <property type="nucleotide sequence ID" value="NZ_JAYGHT010000005.1"/>
</dbReference>
<dbReference type="InterPro" id="IPR001242">
    <property type="entry name" value="Condensation_dom"/>
</dbReference>
<evidence type="ECO:0000256" key="4">
    <source>
        <dbReference type="ARBA" id="ARBA00022598"/>
    </source>
</evidence>
<dbReference type="NCBIfam" id="NF003417">
    <property type="entry name" value="PRK04813.1"/>
    <property type="match status" value="3"/>
</dbReference>
<dbReference type="NCBIfam" id="TIGR03605">
    <property type="entry name" value="antibiot_sagB"/>
    <property type="match status" value="1"/>
</dbReference>
<evidence type="ECO:0000256" key="3">
    <source>
        <dbReference type="ARBA" id="ARBA00022553"/>
    </source>
</evidence>
<dbReference type="CDD" id="cd12115">
    <property type="entry name" value="A_NRPS_Sfm_like"/>
    <property type="match status" value="1"/>
</dbReference>
<dbReference type="Gene3D" id="3.30.559.10">
    <property type="entry name" value="Chloramphenicol acetyltransferase-like domain"/>
    <property type="match status" value="2"/>
</dbReference>
<dbReference type="Pfam" id="PF13193">
    <property type="entry name" value="AMP-binding_C"/>
    <property type="match status" value="1"/>
</dbReference>